<sequence length="105" mass="12329">MKHTEKQIEQIAKDILEKTNFIYDTKEKMIIRENEDLYLDGKKINSWNVSIFFGEEDWGKNQLAGLVINDDNGHPIYLQHSFNSFIYYKVNDNGEIITEVKQGSK</sequence>
<accession>A0A1H7VZF2</accession>
<name>A0A1H7VZF2_9FLAO</name>
<dbReference type="STRING" id="295069.SAMN05421856_101381"/>
<protein>
    <submittedName>
        <fullName evidence="1">Uncharacterized protein</fullName>
    </submittedName>
</protein>
<organism evidence="1 2">
    <name type="scientific">Chryseobacterium taichungense</name>
    <dbReference type="NCBI Taxonomy" id="295069"/>
    <lineage>
        <taxon>Bacteria</taxon>
        <taxon>Pseudomonadati</taxon>
        <taxon>Bacteroidota</taxon>
        <taxon>Flavobacteriia</taxon>
        <taxon>Flavobacteriales</taxon>
        <taxon>Weeksellaceae</taxon>
        <taxon>Chryseobacterium group</taxon>
        <taxon>Chryseobacterium</taxon>
    </lineage>
</organism>
<proteinExistence type="predicted"/>
<keyword evidence="2" id="KW-1185">Reference proteome</keyword>
<dbReference type="EMBL" id="FOBV01000001">
    <property type="protein sequence ID" value="SEM14611.1"/>
    <property type="molecule type" value="Genomic_DNA"/>
</dbReference>
<dbReference type="RefSeq" id="WP_089998141.1">
    <property type="nucleotide sequence ID" value="NZ_FOBV01000001.1"/>
</dbReference>
<dbReference type="OrthoDB" id="1259268at2"/>
<reference evidence="2" key="1">
    <citation type="submission" date="2016-10" db="EMBL/GenBank/DDBJ databases">
        <authorList>
            <person name="Varghese N."/>
            <person name="Submissions S."/>
        </authorList>
    </citation>
    <scope>NUCLEOTIDE SEQUENCE [LARGE SCALE GENOMIC DNA]</scope>
    <source>
        <strain evidence="2">DSM 17453</strain>
    </source>
</reference>
<evidence type="ECO:0000313" key="2">
    <source>
        <dbReference type="Proteomes" id="UP000199450"/>
    </source>
</evidence>
<dbReference type="Proteomes" id="UP000199450">
    <property type="component" value="Unassembled WGS sequence"/>
</dbReference>
<evidence type="ECO:0000313" key="1">
    <source>
        <dbReference type="EMBL" id="SEM14611.1"/>
    </source>
</evidence>
<dbReference type="AlphaFoldDB" id="A0A1H7VZF2"/>
<gene>
    <name evidence="1" type="ORF">SAMN05421856_101381</name>
</gene>